<reference evidence="4" key="1">
    <citation type="submission" date="2025-08" db="UniProtKB">
        <authorList>
            <consortium name="RefSeq"/>
        </authorList>
    </citation>
    <scope>IDENTIFICATION</scope>
</reference>
<protein>
    <submittedName>
        <fullName evidence="4">PiggyBac transposable element-derived protein 4-like</fullName>
    </submittedName>
</protein>
<name>A0ABM1EXF8_PRICU</name>
<evidence type="ECO:0000259" key="2">
    <source>
        <dbReference type="Pfam" id="PF13843"/>
    </source>
</evidence>
<dbReference type="InterPro" id="IPR029526">
    <property type="entry name" value="PGBD"/>
</dbReference>
<evidence type="ECO:0000313" key="3">
    <source>
        <dbReference type="Proteomes" id="UP000695022"/>
    </source>
</evidence>
<dbReference type="PANTHER" id="PTHR46599">
    <property type="entry name" value="PIGGYBAC TRANSPOSABLE ELEMENT-DERIVED PROTEIN 4"/>
    <property type="match status" value="1"/>
</dbReference>
<proteinExistence type="predicted"/>
<evidence type="ECO:0000256" key="1">
    <source>
        <dbReference type="SAM" id="MobiDB-lite"/>
    </source>
</evidence>
<dbReference type="Proteomes" id="UP000695022">
    <property type="component" value="Unplaced"/>
</dbReference>
<keyword evidence="3" id="KW-1185">Reference proteome</keyword>
<accession>A0ABM1EXF8</accession>
<feature type="compositionally biased region" description="Low complexity" evidence="1">
    <location>
        <begin position="53"/>
        <end position="81"/>
    </location>
</feature>
<feature type="compositionally biased region" description="Polar residues" evidence="1">
    <location>
        <begin position="36"/>
        <end position="45"/>
    </location>
</feature>
<dbReference type="GeneID" id="106816765"/>
<feature type="region of interest" description="Disordered" evidence="1">
    <location>
        <begin position="22"/>
        <end position="91"/>
    </location>
</feature>
<evidence type="ECO:0000313" key="4">
    <source>
        <dbReference type="RefSeq" id="XP_014676879.1"/>
    </source>
</evidence>
<dbReference type="PANTHER" id="PTHR46599:SF3">
    <property type="entry name" value="PIGGYBAC TRANSPOSABLE ELEMENT-DERIVED PROTEIN 4"/>
    <property type="match status" value="1"/>
</dbReference>
<organism evidence="3 4">
    <name type="scientific">Priapulus caudatus</name>
    <name type="common">Priapulid worm</name>
    <dbReference type="NCBI Taxonomy" id="37621"/>
    <lineage>
        <taxon>Eukaryota</taxon>
        <taxon>Metazoa</taxon>
        <taxon>Ecdysozoa</taxon>
        <taxon>Scalidophora</taxon>
        <taxon>Priapulida</taxon>
        <taxon>Priapulimorpha</taxon>
        <taxon>Priapulimorphida</taxon>
        <taxon>Priapulidae</taxon>
        <taxon>Priapulus</taxon>
    </lineage>
</organism>
<sequence length="391" mass="44327">MAAKRKTWLNLDEARALLSDLESDFSSTSDEFSDSGQEINSTVSSEADDTLPDDNNNNDSVHDASSTSTSSSESDADGTAGPNAGAARPVWKWSRNIQKPNELIFTGTPGIKVHLYNVTDPLEYFELYFDEGLIDMIVDETNRFAQQYIQGATLKPKSRARKWTPTNSNEIRVFLALLILQGIVHKPVAEWYWSTKDTLSTPYFASVMSVNRFKLLMQFLHFVDNTTFDADNDPSPKLFKLQPVLDYIAEKFVSVYTPEREISIDESLMLWKGRLGWKQYIPIKRDRFGIKSFELCESSSGYIWKFIVYTGKEANLKRDGKLLSTSVVLDLAEDLLDKGYKIYMDNFYSSPELAQILVDRNTDAVGTLRLNRKGNGTSCFTFHLYFSGDLL</sequence>
<gene>
    <name evidence="4" type="primary">LOC106816765</name>
</gene>
<dbReference type="RefSeq" id="XP_014676879.1">
    <property type="nucleotide sequence ID" value="XM_014821393.1"/>
</dbReference>
<dbReference type="Pfam" id="PF13843">
    <property type="entry name" value="DDE_Tnp_1_7"/>
    <property type="match status" value="1"/>
</dbReference>
<feature type="domain" description="PiggyBac transposable element-derived protein" evidence="2">
    <location>
        <begin position="120"/>
        <end position="375"/>
    </location>
</feature>